<feature type="domain" description="STAS" evidence="1">
    <location>
        <begin position="17"/>
        <end position="106"/>
    </location>
</feature>
<dbReference type="SUPFAM" id="SSF52091">
    <property type="entry name" value="SpoIIaa-like"/>
    <property type="match status" value="1"/>
</dbReference>
<sequence length="106" mass="11111">MGAIDVQCQGNAARAAFAGRFTVETAESARKELLAALISAERIELDMAGVEGADVTFLQVLESLLKSAESLGKQVVLHGEPPVCLREIARKMGVAPGTSRLGGFLV</sequence>
<dbReference type="InterPro" id="IPR002645">
    <property type="entry name" value="STAS_dom"/>
</dbReference>
<dbReference type="PROSITE" id="PS50801">
    <property type="entry name" value="STAS"/>
    <property type="match status" value="1"/>
</dbReference>
<dbReference type="EMBL" id="ATHI01000028">
    <property type="protein sequence ID" value="EPR31547.1"/>
    <property type="molecule type" value="Genomic_DNA"/>
</dbReference>
<evidence type="ECO:0000313" key="2">
    <source>
        <dbReference type="EMBL" id="EPR31547.1"/>
    </source>
</evidence>
<dbReference type="Proteomes" id="UP000014975">
    <property type="component" value="Unassembled WGS sequence"/>
</dbReference>
<comment type="caution">
    <text evidence="2">The sequence shown here is derived from an EMBL/GenBank/DDBJ whole genome shotgun (WGS) entry which is preliminary data.</text>
</comment>
<name>S7T385_9BACT</name>
<dbReference type="STRING" id="1121439.dsat_0871"/>
<accession>S7T385</accession>
<keyword evidence="3" id="KW-1185">Reference proteome</keyword>
<dbReference type="PATRIC" id="fig|1121439.3.peg.2240"/>
<evidence type="ECO:0000313" key="3">
    <source>
        <dbReference type="Proteomes" id="UP000014975"/>
    </source>
</evidence>
<reference evidence="2 3" key="1">
    <citation type="journal article" date="2013" name="Genome Announc.">
        <title>Draft genome sequences for three mercury-methylating, sulfate-reducing bacteria.</title>
        <authorList>
            <person name="Brown S.D."/>
            <person name="Hurt R.A.Jr."/>
            <person name="Gilmour C.C."/>
            <person name="Elias D.A."/>
        </authorList>
    </citation>
    <scope>NUCLEOTIDE SEQUENCE [LARGE SCALE GENOMIC DNA]</scope>
    <source>
        <strain evidence="2 3">DSM 16529</strain>
    </source>
</reference>
<dbReference type="RefSeq" id="WP_020887568.1">
    <property type="nucleotide sequence ID" value="NZ_ATHI01000028.1"/>
</dbReference>
<dbReference type="Gene3D" id="3.30.750.24">
    <property type="entry name" value="STAS domain"/>
    <property type="match status" value="1"/>
</dbReference>
<protein>
    <submittedName>
        <fullName evidence="2">Sulfate transporter/antisigma-factor antagonist STAS</fullName>
    </submittedName>
</protein>
<evidence type="ECO:0000259" key="1">
    <source>
        <dbReference type="PROSITE" id="PS50801"/>
    </source>
</evidence>
<dbReference type="eggNOG" id="ENOG5030R3X">
    <property type="taxonomic scope" value="Bacteria"/>
</dbReference>
<proteinExistence type="predicted"/>
<dbReference type="OrthoDB" id="5471818at2"/>
<organism evidence="2 3">
    <name type="scientific">Alkalidesulfovibrio alkalitolerans DSM 16529</name>
    <dbReference type="NCBI Taxonomy" id="1121439"/>
    <lineage>
        <taxon>Bacteria</taxon>
        <taxon>Pseudomonadati</taxon>
        <taxon>Thermodesulfobacteriota</taxon>
        <taxon>Desulfovibrionia</taxon>
        <taxon>Desulfovibrionales</taxon>
        <taxon>Desulfovibrionaceae</taxon>
        <taxon>Alkalidesulfovibrio</taxon>
    </lineage>
</organism>
<dbReference type="InterPro" id="IPR036513">
    <property type="entry name" value="STAS_dom_sf"/>
</dbReference>
<gene>
    <name evidence="2" type="ORF">dsat_0871</name>
</gene>
<dbReference type="AlphaFoldDB" id="S7T385"/>
<dbReference type="InterPro" id="IPR058548">
    <property type="entry name" value="MlaB-like_STAS"/>
</dbReference>
<dbReference type="Pfam" id="PF13466">
    <property type="entry name" value="STAS_2"/>
    <property type="match status" value="1"/>
</dbReference>